<proteinExistence type="predicted"/>
<keyword evidence="2" id="KW-1185">Reference proteome</keyword>
<reference evidence="1 2" key="1">
    <citation type="journal article" date="2022" name="Plant J.">
        <title>Chromosome-level genome of Camellia lanceoleosa provides a valuable resource for understanding genome evolution and self-incompatibility.</title>
        <authorList>
            <person name="Gong W."/>
            <person name="Xiao S."/>
            <person name="Wang L."/>
            <person name="Liao Z."/>
            <person name="Chang Y."/>
            <person name="Mo W."/>
            <person name="Hu G."/>
            <person name="Li W."/>
            <person name="Zhao G."/>
            <person name="Zhu H."/>
            <person name="Hu X."/>
            <person name="Ji K."/>
            <person name="Xiang X."/>
            <person name="Song Q."/>
            <person name="Yuan D."/>
            <person name="Jin S."/>
            <person name="Zhang L."/>
        </authorList>
    </citation>
    <scope>NUCLEOTIDE SEQUENCE [LARGE SCALE GENOMIC DNA]</scope>
    <source>
        <strain evidence="1">SQ_2022a</strain>
    </source>
</reference>
<gene>
    <name evidence="1" type="ORF">LOK49_LG07G03379</name>
</gene>
<evidence type="ECO:0000313" key="1">
    <source>
        <dbReference type="EMBL" id="KAI8009018.1"/>
    </source>
</evidence>
<dbReference type="Proteomes" id="UP001060215">
    <property type="component" value="Chromosome 7"/>
</dbReference>
<evidence type="ECO:0000313" key="2">
    <source>
        <dbReference type="Proteomes" id="UP001060215"/>
    </source>
</evidence>
<name>A0ACC0H687_9ERIC</name>
<accession>A0ACC0H687</accession>
<sequence length="111" mass="12348">MHLLSLFKRKLEEERLIDIVDKNNDEMQLHGAEVVEMMRVVVWCPQSDFSKRPSMSLVVKVLEGSVDVENNLDYNFINPVIPRTIAGAGHQEGTIGAASTLLFPSALSGPR</sequence>
<protein>
    <submittedName>
        <fullName evidence="1">G-type lectin S-receptor-like serine/threonine-protein kinase SD2-5</fullName>
    </submittedName>
</protein>
<organism evidence="1 2">
    <name type="scientific">Camellia lanceoleosa</name>
    <dbReference type="NCBI Taxonomy" id="1840588"/>
    <lineage>
        <taxon>Eukaryota</taxon>
        <taxon>Viridiplantae</taxon>
        <taxon>Streptophyta</taxon>
        <taxon>Embryophyta</taxon>
        <taxon>Tracheophyta</taxon>
        <taxon>Spermatophyta</taxon>
        <taxon>Magnoliopsida</taxon>
        <taxon>eudicotyledons</taxon>
        <taxon>Gunneridae</taxon>
        <taxon>Pentapetalae</taxon>
        <taxon>asterids</taxon>
        <taxon>Ericales</taxon>
        <taxon>Theaceae</taxon>
        <taxon>Camellia</taxon>
    </lineage>
</organism>
<dbReference type="EMBL" id="CM045764">
    <property type="protein sequence ID" value="KAI8009018.1"/>
    <property type="molecule type" value="Genomic_DNA"/>
</dbReference>
<comment type="caution">
    <text evidence="1">The sequence shown here is derived from an EMBL/GenBank/DDBJ whole genome shotgun (WGS) entry which is preliminary data.</text>
</comment>